<dbReference type="STRING" id="494026.PGLA_01760"/>
<comment type="cofactor">
    <cofactor evidence="1">
        <name>[4Fe-4S] cluster</name>
        <dbReference type="ChEBI" id="CHEBI:49883"/>
    </cofactor>
</comment>
<reference evidence="8 9" key="1">
    <citation type="submission" date="2016-03" db="EMBL/GenBank/DDBJ databases">
        <title>Draft genome sequence of Paenibacillus glacialis DSM 22343.</title>
        <authorList>
            <person name="Shin S.-K."/>
            <person name="Yi H."/>
        </authorList>
    </citation>
    <scope>NUCLEOTIDE SEQUENCE [LARGE SCALE GENOMIC DNA]</scope>
    <source>
        <strain evidence="8 9">DSM 22343</strain>
    </source>
</reference>
<dbReference type="Gene3D" id="3.20.20.70">
    <property type="entry name" value="Aldolase class I"/>
    <property type="match status" value="1"/>
</dbReference>
<protein>
    <submittedName>
        <fullName evidence="8">Radical SAM/SPASM domain-containing protein</fullName>
    </submittedName>
</protein>
<dbReference type="InterPro" id="IPR013785">
    <property type="entry name" value="Aldolase_TIM"/>
</dbReference>
<dbReference type="OrthoDB" id="9808591at2"/>
<dbReference type="SFLD" id="SFLDS00029">
    <property type="entry name" value="Radical_SAM"/>
    <property type="match status" value="1"/>
</dbReference>
<dbReference type="InterPro" id="IPR058240">
    <property type="entry name" value="rSAM_sf"/>
</dbReference>
<dbReference type="PROSITE" id="PS51918">
    <property type="entry name" value="RADICAL_SAM"/>
    <property type="match status" value="1"/>
</dbReference>
<dbReference type="UniPathway" id="UPA00782"/>
<evidence type="ECO:0000256" key="5">
    <source>
        <dbReference type="ARBA" id="ARBA00023004"/>
    </source>
</evidence>
<evidence type="ECO:0000256" key="3">
    <source>
        <dbReference type="ARBA" id="ARBA00022691"/>
    </source>
</evidence>
<dbReference type="PANTHER" id="PTHR43787">
    <property type="entry name" value="FEMO COFACTOR BIOSYNTHESIS PROTEIN NIFB-RELATED"/>
    <property type="match status" value="1"/>
</dbReference>
<dbReference type="Pfam" id="PF04055">
    <property type="entry name" value="Radical_SAM"/>
    <property type="match status" value="1"/>
</dbReference>
<dbReference type="GO" id="GO:0051539">
    <property type="term" value="F:4 iron, 4 sulfur cluster binding"/>
    <property type="evidence" value="ECO:0007669"/>
    <property type="project" value="UniProtKB-KW"/>
</dbReference>
<dbReference type="NCBIfam" id="TIGR04085">
    <property type="entry name" value="rSAM_more_4Fe4S"/>
    <property type="match status" value="1"/>
</dbReference>
<dbReference type="InterPro" id="IPR023885">
    <property type="entry name" value="4Fe4S-binding_SPASM_dom"/>
</dbReference>
<evidence type="ECO:0000313" key="9">
    <source>
        <dbReference type="Proteomes" id="UP000076967"/>
    </source>
</evidence>
<evidence type="ECO:0000256" key="2">
    <source>
        <dbReference type="ARBA" id="ARBA00022485"/>
    </source>
</evidence>
<dbReference type="GO" id="GO:0003824">
    <property type="term" value="F:catalytic activity"/>
    <property type="evidence" value="ECO:0007669"/>
    <property type="project" value="InterPro"/>
</dbReference>
<evidence type="ECO:0000259" key="7">
    <source>
        <dbReference type="PROSITE" id="PS51918"/>
    </source>
</evidence>
<gene>
    <name evidence="8" type="ORF">PGLA_01760</name>
</gene>
<dbReference type="SFLD" id="SFLDG01067">
    <property type="entry name" value="SPASM/twitch_domain_containing"/>
    <property type="match status" value="1"/>
</dbReference>
<feature type="domain" description="Radical SAM core" evidence="7">
    <location>
        <begin position="90"/>
        <end position="320"/>
    </location>
</feature>
<organism evidence="8 9">
    <name type="scientific">Paenibacillus glacialis</name>
    <dbReference type="NCBI Taxonomy" id="494026"/>
    <lineage>
        <taxon>Bacteria</taxon>
        <taxon>Bacillati</taxon>
        <taxon>Bacillota</taxon>
        <taxon>Bacilli</taxon>
        <taxon>Bacillales</taxon>
        <taxon>Paenibacillaceae</taxon>
        <taxon>Paenibacillus</taxon>
    </lineage>
</organism>
<dbReference type="EMBL" id="LVJH01000002">
    <property type="protein sequence ID" value="OAB46143.1"/>
    <property type="molecule type" value="Genomic_DNA"/>
</dbReference>
<keyword evidence="4" id="KW-0479">Metal-binding</keyword>
<dbReference type="PANTHER" id="PTHR43787:SF3">
    <property type="entry name" value="ARYLSULFATASE REGULATORY PROTEIN"/>
    <property type="match status" value="1"/>
</dbReference>
<keyword evidence="3" id="KW-0949">S-adenosyl-L-methionine</keyword>
<evidence type="ECO:0000256" key="6">
    <source>
        <dbReference type="ARBA" id="ARBA00023014"/>
    </source>
</evidence>
<evidence type="ECO:0000256" key="4">
    <source>
        <dbReference type="ARBA" id="ARBA00022723"/>
    </source>
</evidence>
<evidence type="ECO:0000256" key="1">
    <source>
        <dbReference type="ARBA" id="ARBA00001966"/>
    </source>
</evidence>
<dbReference type="InterPro" id="IPR007197">
    <property type="entry name" value="rSAM"/>
</dbReference>
<keyword evidence="2" id="KW-0004">4Fe-4S</keyword>
<proteinExistence type="predicted"/>
<comment type="caution">
    <text evidence="8">The sequence shown here is derived from an EMBL/GenBank/DDBJ whole genome shotgun (WGS) entry which is preliminary data.</text>
</comment>
<evidence type="ECO:0000313" key="8">
    <source>
        <dbReference type="EMBL" id="OAB46143.1"/>
    </source>
</evidence>
<name>A0A168NVK0_9BACL</name>
<accession>A0A168NVK0</accession>
<dbReference type="AlphaFoldDB" id="A0A168NVK0"/>
<keyword evidence="5" id="KW-0408">Iron</keyword>
<dbReference type="RefSeq" id="WP_068527797.1">
    <property type="nucleotide sequence ID" value="NZ_LVJH01000002.1"/>
</dbReference>
<dbReference type="CDD" id="cd01335">
    <property type="entry name" value="Radical_SAM"/>
    <property type="match status" value="1"/>
</dbReference>
<sequence>MKQHNWVRSRFNAISSTKEGELLLYNSYTGAISAFPDVEREEVMASLKGHGIISTELTELQQQMLEMGFIIPSDVDEERRAQFLFQAVNRTDVLHLSILTTEACNFRCVYCYGDFVKGKMPQDIIEGLKTYVQNQARTLRHLSISWFGGEPLAASDVIGELSEAFIEVCAQWGIEYSAEILTNGYFLKPKLFAKLDEWQIKRYMITLDGPEEIHNARRNLIGEGGSFQVILNNLLEMKKTDKDFEVALRVNFDNDNLPYMDELIDIFAEHFAHDRRFQTYFRPVGRMGGKNDAHLPICDDNTKDKMIWELTQSALDRGVAMSSIVENALMPLGSTCYCVKPNAFVVGSDGGLYKCSVAFDEPINQLGKVLPDGTFDLDYDKYAYWVTPGPERDKACDACFFRPSCNGNHCKLYRMRNDERPCSFEKKEIKKVLETIYLDHTLA</sequence>
<keyword evidence="6" id="KW-0411">Iron-sulfur</keyword>
<dbReference type="SUPFAM" id="SSF102114">
    <property type="entry name" value="Radical SAM enzymes"/>
    <property type="match status" value="1"/>
</dbReference>
<keyword evidence="9" id="KW-1185">Reference proteome</keyword>
<dbReference type="Proteomes" id="UP000076967">
    <property type="component" value="Unassembled WGS sequence"/>
</dbReference>
<dbReference type="GO" id="GO:0046872">
    <property type="term" value="F:metal ion binding"/>
    <property type="evidence" value="ECO:0007669"/>
    <property type="project" value="UniProtKB-KW"/>
</dbReference>